<feature type="compositionally biased region" description="Low complexity" evidence="1">
    <location>
        <begin position="463"/>
        <end position="486"/>
    </location>
</feature>
<evidence type="ECO:0000259" key="2">
    <source>
        <dbReference type="Pfam" id="PF13699"/>
    </source>
</evidence>
<dbReference type="AlphaFoldDB" id="A0A3E0I666"/>
<reference evidence="3 4" key="1">
    <citation type="submission" date="2018-08" db="EMBL/GenBank/DDBJ databases">
        <title>Genomic Encyclopedia of Archaeal and Bacterial Type Strains, Phase II (KMG-II): from individual species to whole genera.</title>
        <authorList>
            <person name="Goeker M."/>
        </authorList>
    </citation>
    <scope>NUCLEOTIDE SEQUENCE [LARGE SCALE GENOMIC DNA]</scope>
    <source>
        <strain evidence="3 4">DSM 45791</strain>
    </source>
</reference>
<feature type="region of interest" description="Disordered" evidence="1">
    <location>
        <begin position="503"/>
        <end position="556"/>
    </location>
</feature>
<comment type="caution">
    <text evidence="3">The sequence shown here is derived from an EMBL/GenBank/DDBJ whole genome shotgun (WGS) entry which is preliminary data.</text>
</comment>
<evidence type="ECO:0000313" key="3">
    <source>
        <dbReference type="EMBL" id="REH54101.1"/>
    </source>
</evidence>
<feature type="region of interest" description="Disordered" evidence="1">
    <location>
        <begin position="575"/>
        <end position="623"/>
    </location>
</feature>
<organism evidence="3 4">
    <name type="scientific">Kutzneria buriramensis</name>
    <dbReference type="NCBI Taxonomy" id="1045776"/>
    <lineage>
        <taxon>Bacteria</taxon>
        <taxon>Bacillati</taxon>
        <taxon>Actinomycetota</taxon>
        <taxon>Actinomycetes</taxon>
        <taxon>Pseudonocardiales</taxon>
        <taxon>Pseudonocardiaceae</taxon>
        <taxon>Kutzneria</taxon>
    </lineage>
</organism>
<dbReference type="EMBL" id="QUNO01000002">
    <property type="protein sequence ID" value="REH54101.1"/>
    <property type="molecule type" value="Genomic_DNA"/>
</dbReference>
<evidence type="ECO:0000313" key="4">
    <source>
        <dbReference type="Proteomes" id="UP000256269"/>
    </source>
</evidence>
<feature type="compositionally biased region" description="Pro residues" evidence="1">
    <location>
        <begin position="179"/>
        <end position="191"/>
    </location>
</feature>
<protein>
    <submittedName>
        <fullName evidence="3">Uncharacterized protein DUF4157</fullName>
    </submittedName>
</protein>
<feature type="region of interest" description="Disordered" evidence="1">
    <location>
        <begin position="451"/>
        <end position="486"/>
    </location>
</feature>
<feature type="compositionally biased region" description="Pro residues" evidence="1">
    <location>
        <begin position="508"/>
        <end position="517"/>
    </location>
</feature>
<dbReference type="RefSeq" id="WP_116173193.1">
    <property type="nucleotide sequence ID" value="NZ_CP144375.1"/>
</dbReference>
<dbReference type="Proteomes" id="UP000256269">
    <property type="component" value="Unassembled WGS sequence"/>
</dbReference>
<name>A0A3E0I666_9PSEU</name>
<feature type="region of interest" description="Disordered" evidence="1">
    <location>
        <begin position="413"/>
        <end position="433"/>
    </location>
</feature>
<dbReference type="Pfam" id="PF13699">
    <property type="entry name" value="eCIS_core"/>
    <property type="match status" value="1"/>
</dbReference>
<sequence>MRWPFRRRATETGEPVADSAVAERGAVESGVVERPQHREWSALPPLPATFAAKAPLVIGPAPVLPPLPGRREPMPASDPALRGSVQGIASVLKPVRFERAAAEVVHRPVRRRVVVRPEAPVEPEPLTYVDEQHVEEPREPRVPHRAPAWLRYTPPAWMMQQQGDEPGIPDLPLPIMETPTPPPPPPVPVVKPKPERRMTLGQARRLGLGAPISPASQQNATQDEDPEEPAPAAVHHPPEPVHQVPELVHRPATPEPQAPDVPTTQEATPLIHESVPGELATAMRQTHGVDVADVPVVRGPVVSAQARSLGARAFTRAGKVHLPDEAGPVTSPKARGLIAHELVHAVQQRTLGLSLPSPSSEHGQALEAEAVAVERFYAGEPAAPQPLIHAPRNTPAAPVVDTHAQLAPTATVTTTPAVTPPQQPQTQQQPVIDSRVRQEVDRLATETARRVVEQEWQNPSLTPQQRQALGLPAQQQQDQQQDQPDPTAGFLEAAVLSRLRPSRMRHAPPAPPDPQHPSQPQHGPLSQTTATTVPAQTPQGTTPQQQQQQQDQPPVDSTAGFLEAAVLGRLTHHGHHLHRDTVQQQSQTPQQQQAHQSSQPQSQALTQHTASTTAATTSATADTAAHHRVDINDLDLEELSARLYTRLRSRLRLELLVDRERAGQLTDYR</sequence>
<proteinExistence type="predicted"/>
<gene>
    <name evidence="3" type="ORF">BCF44_102333</name>
</gene>
<dbReference type="InterPro" id="IPR025295">
    <property type="entry name" value="eCIS_core_dom"/>
</dbReference>
<feature type="domain" description="eCIS core" evidence="2">
    <location>
        <begin position="275"/>
        <end position="350"/>
    </location>
</feature>
<feature type="region of interest" description="Disordered" evidence="1">
    <location>
        <begin position="1"/>
        <end position="22"/>
    </location>
</feature>
<accession>A0A3E0I666</accession>
<feature type="region of interest" description="Disordered" evidence="1">
    <location>
        <begin position="161"/>
        <end position="239"/>
    </location>
</feature>
<evidence type="ECO:0000256" key="1">
    <source>
        <dbReference type="SAM" id="MobiDB-lite"/>
    </source>
</evidence>
<feature type="compositionally biased region" description="Low complexity" evidence="1">
    <location>
        <begin position="518"/>
        <end position="556"/>
    </location>
</feature>
<dbReference type="OrthoDB" id="9153660at2"/>
<feature type="compositionally biased region" description="Low complexity" evidence="1">
    <location>
        <begin position="230"/>
        <end position="239"/>
    </location>
</feature>
<keyword evidence="4" id="KW-1185">Reference proteome</keyword>
<feature type="compositionally biased region" description="Low complexity" evidence="1">
    <location>
        <begin position="583"/>
        <end position="623"/>
    </location>
</feature>